<evidence type="ECO:0000256" key="1">
    <source>
        <dbReference type="ARBA" id="ARBA00022527"/>
    </source>
</evidence>
<evidence type="ECO:0000313" key="3">
    <source>
        <dbReference type="EMBL" id="GGY42706.1"/>
    </source>
</evidence>
<reference evidence="4" key="1">
    <citation type="journal article" date="2019" name="Int. J. Syst. Evol. Microbiol.">
        <title>The Global Catalogue of Microorganisms (GCM) 10K type strain sequencing project: providing services to taxonomists for standard genome sequencing and annotation.</title>
        <authorList>
            <consortium name="The Broad Institute Genomics Platform"/>
            <consortium name="The Broad Institute Genome Sequencing Center for Infectious Disease"/>
            <person name="Wu L."/>
            <person name="Ma J."/>
        </authorList>
    </citation>
    <scope>NUCLEOTIDE SEQUENCE [LARGE SCALE GENOMIC DNA]</scope>
    <source>
        <strain evidence="4">JCM 4594</strain>
    </source>
</reference>
<dbReference type="PANTHER" id="PTHR35526">
    <property type="entry name" value="ANTI-SIGMA-F FACTOR RSBW-RELATED"/>
    <property type="match status" value="1"/>
</dbReference>
<organism evidence="3 4">
    <name type="scientific">Streptomyces xanthochromogenes</name>
    <dbReference type="NCBI Taxonomy" id="67384"/>
    <lineage>
        <taxon>Bacteria</taxon>
        <taxon>Bacillati</taxon>
        <taxon>Actinomycetota</taxon>
        <taxon>Actinomycetes</taxon>
        <taxon>Kitasatosporales</taxon>
        <taxon>Streptomycetaceae</taxon>
        <taxon>Streptomyces</taxon>
    </lineage>
</organism>
<dbReference type="Pfam" id="PF13581">
    <property type="entry name" value="HATPase_c_2"/>
    <property type="match status" value="1"/>
</dbReference>
<keyword evidence="1" id="KW-0723">Serine/threonine-protein kinase</keyword>
<protein>
    <recommendedName>
        <fullName evidence="2">Histidine kinase/HSP90-like ATPase domain-containing protein</fullName>
    </recommendedName>
</protein>
<gene>
    <name evidence="3" type="ORF">GCM10010326_41140</name>
</gene>
<dbReference type="SUPFAM" id="SSF55874">
    <property type="entry name" value="ATPase domain of HSP90 chaperone/DNA topoisomerase II/histidine kinase"/>
    <property type="match status" value="1"/>
</dbReference>
<dbReference type="PANTHER" id="PTHR35526:SF3">
    <property type="entry name" value="ANTI-SIGMA-F FACTOR RSBW"/>
    <property type="match status" value="1"/>
</dbReference>
<dbReference type="EMBL" id="BMUU01000006">
    <property type="protein sequence ID" value="GGY42706.1"/>
    <property type="molecule type" value="Genomic_DNA"/>
</dbReference>
<dbReference type="Gene3D" id="3.30.565.10">
    <property type="entry name" value="Histidine kinase-like ATPase, C-terminal domain"/>
    <property type="match status" value="1"/>
</dbReference>
<dbReference type="CDD" id="cd16936">
    <property type="entry name" value="HATPase_RsbW-like"/>
    <property type="match status" value="1"/>
</dbReference>
<keyword evidence="1" id="KW-0808">Transferase</keyword>
<evidence type="ECO:0000259" key="2">
    <source>
        <dbReference type="Pfam" id="PF13581"/>
    </source>
</evidence>
<dbReference type="Proteomes" id="UP000600946">
    <property type="component" value="Unassembled WGS sequence"/>
</dbReference>
<comment type="caution">
    <text evidence="3">The sequence shown here is derived from an EMBL/GenBank/DDBJ whole genome shotgun (WGS) entry which is preliminary data.</text>
</comment>
<dbReference type="InterPro" id="IPR050267">
    <property type="entry name" value="Anti-sigma-factor_SerPK"/>
</dbReference>
<dbReference type="InterPro" id="IPR036890">
    <property type="entry name" value="HATPase_C_sf"/>
</dbReference>
<dbReference type="InterPro" id="IPR003594">
    <property type="entry name" value="HATPase_dom"/>
</dbReference>
<proteinExistence type="predicted"/>
<name>A0ABQ3ACG0_9ACTN</name>
<evidence type="ECO:0000313" key="4">
    <source>
        <dbReference type="Proteomes" id="UP000600946"/>
    </source>
</evidence>
<accession>A0ABQ3ACG0</accession>
<feature type="domain" description="Histidine kinase/HSP90-like ATPase" evidence="2">
    <location>
        <begin position="52"/>
        <end position="162"/>
    </location>
</feature>
<keyword evidence="1" id="KW-0418">Kinase</keyword>
<keyword evidence="4" id="KW-1185">Reference proteome</keyword>
<sequence length="167" mass="17311">MVGRAHVRPWGSGAEASVHPQSRASFLGVSIMARPPASTGASPSAAYVSTGPATAAQARDEARAFLSALAPRPSRESAENVLLVVSELVTNSLRHAGGVTALLFAADPGLLHITVRDPSPQPPRERTPDMRGCEGGFGWVLVRNLARSVAVTPCGEGGKNICVALPR</sequence>